<keyword evidence="3" id="KW-1185">Reference proteome</keyword>
<proteinExistence type="predicted"/>
<dbReference type="STRING" id="1332264.BW730_06460"/>
<feature type="domain" description="AB hydrolase-1" evidence="1">
    <location>
        <begin position="28"/>
        <end position="261"/>
    </location>
</feature>
<dbReference type="AlphaFoldDB" id="A0A1Q2CM53"/>
<dbReference type="Pfam" id="PF00561">
    <property type="entry name" value="Abhydrolase_1"/>
    <property type="match status" value="1"/>
</dbReference>
<dbReference type="InterPro" id="IPR000073">
    <property type="entry name" value="AB_hydrolase_1"/>
</dbReference>
<dbReference type="GO" id="GO:0016020">
    <property type="term" value="C:membrane"/>
    <property type="evidence" value="ECO:0007669"/>
    <property type="project" value="TreeGrafter"/>
</dbReference>
<dbReference type="PANTHER" id="PTHR43798:SF33">
    <property type="entry name" value="HYDROLASE, PUTATIVE (AFU_ORTHOLOGUE AFUA_2G14860)-RELATED"/>
    <property type="match status" value="1"/>
</dbReference>
<gene>
    <name evidence="2" type="ORF">BW730_06460</name>
</gene>
<reference evidence="3" key="1">
    <citation type="submission" date="2017-02" db="EMBL/GenBank/DDBJ databases">
        <title>Tessaracoccus aquaemaris sp. nov., isolated from the intestine of a Korean rockfish, Sebastes schlegelii, in a marine aquaculture pond.</title>
        <authorList>
            <person name="Tak E.J."/>
            <person name="Bae J.-W."/>
        </authorList>
    </citation>
    <scope>NUCLEOTIDE SEQUENCE [LARGE SCALE GENOMIC DNA]</scope>
    <source>
        <strain evidence="3">NSG39</strain>
    </source>
</reference>
<dbReference type="GO" id="GO:0047372">
    <property type="term" value="F:monoacylglycerol lipase activity"/>
    <property type="evidence" value="ECO:0007669"/>
    <property type="project" value="TreeGrafter"/>
</dbReference>
<dbReference type="InterPro" id="IPR050266">
    <property type="entry name" value="AB_hydrolase_sf"/>
</dbReference>
<dbReference type="SUPFAM" id="SSF53474">
    <property type="entry name" value="alpha/beta-Hydrolases"/>
    <property type="match status" value="1"/>
</dbReference>
<organism evidence="2 3">
    <name type="scientific">Tessaracoccus aquimaris</name>
    <dbReference type="NCBI Taxonomy" id="1332264"/>
    <lineage>
        <taxon>Bacteria</taxon>
        <taxon>Bacillati</taxon>
        <taxon>Actinomycetota</taxon>
        <taxon>Actinomycetes</taxon>
        <taxon>Propionibacteriales</taxon>
        <taxon>Propionibacteriaceae</taxon>
        <taxon>Tessaracoccus</taxon>
    </lineage>
</organism>
<evidence type="ECO:0000259" key="1">
    <source>
        <dbReference type="Pfam" id="PF00561"/>
    </source>
</evidence>
<dbReference type="Gene3D" id="3.40.50.1820">
    <property type="entry name" value="alpha/beta hydrolase"/>
    <property type="match status" value="1"/>
</dbReference>
<evidence type="ECO:0000313" key="3">
    <source>
        <dbReference type="Proteomes" id="UP000188145"/>
    </source>
</evidence>
<sequence length="283" mass="31236">MPHDAEDLSTVELPAGQVDYFDSGGSGPVIVACHGVPMDHRQWRKVIPLLGDFRVVAPILPMGGHRRPMRHEADLSQRGMARILADLLDALDLRDVTLVLNDWGGGQFLVNEGRTERVGRLALVACEAFDNFPPGPGKALELVAKTPGGMWLLVAMMRLRPFRKMPGGYASMSLKGLPDDLLVDWFTPAWRSREIRRDFRKFAVGAPDKETLLAWSAELAGFERPVLVVWADRDPMMPSEHGPRLAELYPDARLEIVADSSTLVPEDQPEALAALLAEFASRG</sequence>
<dbReference type="RefSeq" id="WP_077685529.1">
    <property type="nucleotide sequence ID" value="NZ_CP019606.1"/>
</dbReference>
<dbReference type="GO" id="GO:0046464">
    <property type="term" value="P:acylglycerol catabolic process"/>
    <property type="evidence" value="ECO:0007669"/>
    <property type="project" value="TreeGrafter"/>
</dbReference>
<dbReference type="EMBL" id="CP019606">
    <property type="protein sequence ID" value="AQP47204.1"/>
    <property type="molecule type" value="Genomic_DNA"/>
</dbReference>
<dbReference type="InterPro" id="IPR029058">
    <property type="entry name" value="AB_hydrolase_fold"/>
</dbReference>
<dbReference type="KEGG" id="tes:BW730_06460"/>
<dbReference type="Proteomes" id="UP000188145">
    <property type="component" value="Chromosome"/>
</dbReference>
<accession>A0A1Q2CM53</accession>
<name>A0A1Q2CM53_9ACTN</name>
<evidence type="ECO:0000313" key="2">
    <source>
        <dbReference type="EMBL" id="AQP47204.1"/>
    </source>
</evidence>
<dbReference type="PANTHER" id="PTHR43798">
    <property type="entry name" value="MONOACYLGLYCEROL LIPASE"/>
    <property type="match status" value="1"/>
</dbReference>
<protein>
    <submittedName>
        <fullName evidence="2">Alpha/beta hydrolase</fullName>
    </submittedName>
</protein>
<keyword evidence="2" id="KW-0378">Hydrolase</keyword>